<reference evidence="3" key="1">
    <citation type="submission" date="2016-10" db="EMBL/GenBank/DDBJ databases">
        <authorList>
            <person name="Varghese N."/>
            <person name="Submissions S."/>
        </authorList>
    </citation>
    <scope>NUCLEOTIDE SEQUENCE [LARGE SCALE GENOMIC DNA]</scope>
    <source>
        <strain evidence="3">CGMCC 1.4250</strain>
    </source>
</reference>
<accession>A0A1I4KVX0</accession>
<dbReference type="OrthoDB" id="2691442at2"/>
<dbReference type="InterPro" id="IPR024563">
    <property type="entry name" value="YqhR"/>
</dbReference>
<feature type="transmembrane region" description="Helical" evidence="1">
    <location>
        <begin position="69"/>
        <end position="89"/>
    </location>
</feature>
<dbReference type="STRING" id="334253.SAMN04487943_104184"/>
<dbReference type="Proteomes" id="UP000198565">
    <property type="component" value="Unassembled WGS sequence"/>
</dbReference>
<evidence type="ECO:0000313" key="2">
    <source>
        <dbReference type="EMBL" id="SFL82689.1"/>
    </source>
</evidence>
<feature type="transmembrane region" description="Helical" evidence="1">
    <location>
        <begin position="21"/>
        <end position="43"/>
    </location>
</feature>
<gene>
    <name evidence="2" type="ORF">SAMN04487943_104184</name>
</gene>
<dbReference type="EMBL" id="FOTR01000004">
    <property type="protein sequence ID" value="SFL82689.1"/>
    <property type="molecule type" value="Genomic_DNA"/>
</dbReference>
<dbReference type="AlphaFoldDB" id="A0A1I4KVX0"/>
<protein>
    <submittedName>
        <fullName evidence="2">Conserved membrane protein YqhR</fullName>
    </submittedName>
</protein>
<name>A0A1I4KVX0_9BACI</name>
<dbReference type="Pfam" id="PF11085">
    <property type="entry name" value="YqhR"/>
    <property type="match status" value="1"/>
</dbReference>
<evidence type="ECO:0000256" key="1">
    <source>
        <dbReference type="SAM" id="Phobius"/>
    </source>
</evidence>
<keyword evidence="1" id="KW-1133">Transmembrane helix</keyword>
<evidence type="ECO:0000313" key="3">
    <source>
        <dbReference type="Proteomes" id="UP000198565"/>
    </source>
</evidence>
<organism evidence="2 3">
    <name type="scientific">Gracilibacillus orientalis</name>
    <dbReference type="NCBI Taxonomy" id="334253"/>
    <lineage>
        <taxon>Bacteria</taxon>
        <taxon>Bacillati</taxon>
        <taxon>Bacillota</taxon>
        <taxon>Bacilli</taxon>
        <taxon>Bacillales</taxon>
        <taxon>Bacillaceae</taxon>
        <taxon>Gracilibacillus</taxon>
    </lineage>
</organism>
<sequence length="162" mass="18532">MRRVNHRKNQHDEISLIPKTISIGIFGGLIWATVAAVAGYFSFTKVTPKSFVLRSWLQTKWSDQWLGEVISICIISLLSIGLALLYYVVLKKFPGILPGIMTGIVLWFIIFWLFEPIFTNIPPFYELDSDTVVTTVCLFILYSVFIGYSISFAYQQHRGENN</sequence>
<keyword evidence="1" id="KW-0812">Transmembrane</keyword>
<proteinExistence type="predicted"/>
<feature type="transmembrane region" description="Helical" evidence="1">
    <location>
        <begin position="96"/>
        <end position="113"/>
    </location>
</feature>
<keyword evidence="3" id="KW-1185">Reference proteome</keyword>
<keyword evidence="1" id="KW-0472">Membrane</keyword>
<feature type="transmembrane region" description="Helical" evidence="1">
    <location>
        <begin position="133"/>
        <end position="154"/>
    </location>
</feature>